<keyword evidence="2" id="KW-0169">Cobalamin biosynthesis</keyword>
<name>A0AAC9EYC1_9PROT</name>
<dbReference type="PANTHER" id="PTHR36925:SF1">
    <property type="entry name" value="COBALT-PRECORRIN-6A REDUCTASE"/>
    <property type="match status" value="1"/>
</dbReference>
<dbReference type="PROSITE" id="PS51014">
    <property type="entry name" value="COBK_CBIJ"/>
    <property type="match status" value="1"/>
</dbReference>
<gene>
    <name evidence="4" type="ORF">AL072_25350</name>
</gene>
<accession>A0AAC9EYC1</accession>
<reference evidence="5" key="1">
    <citation type="submission" date="2015-08" db="EMBL/GenBank/DDBJ databases">
        <title>Complete Genome Sequence of Azospirillum thiophilum BV-S.</title>
        <authorList>
            <person name="Fomenkov A."/>
            <person name="Vincze T."/>
            <person name="Grabovich M."/>
            <person name="Dubinina G."/>
            <person name="Orlova M."/>
            <person name="Belousova E."/>
            <person name="Roberts R.J."/>
        </authorList>
    </citation>
    <scope>NUCLEOTIDE SEQUENCE [LARGE SCALE GENOMIC DNA]</scope>
    <source>
        <strain evidence="5">BV-S</strain>
    </source>
</reference>
<dbReference type="GO" id="GO:0009236">
    <property type="term" value="P:cobalamin biosynthetic process"/>
    <property type="evidence" value="ECO:0007669"/>
    <property type="project" value="UniProtKB-KW"/>
</dbReference>
<evidence type="ECO:0000256" key="2">
    <source>
        <dbReference type="ARBA" id="ARBA00022573"/>
    </source>
</evidence>
<dbReference type="EMBL" id="CP012404">
    <property type="protein sequence ID" value="ALG74289.1"/>
    <property type="molecule type" value="Genomic_DNA"/>
</dbReference>
<dbReference type="Pfam" id="PF02571">
    <property type="entry name" value="CbiJ"/>
    <property type="match status" value="1"/>
</dbReference>
<reference evidence="4 5" key="2">
    <citation type="journal article" date="2016" name="Genome Announc.">
        <title>Complete Genome Sequence of a Strain of Azospirillum thiophilum Isolated from a Sulfide Spring.</title>
        <authorList>
            <person name="Fomenkov A."/>
            <person name="Vincze T."/>
            <person name="Grabovich M."/>
            <person name="Anton B.P."/>
            <person name="Dubinina G."/>
            <person name="Orlova M."/>
            <person name="Belousova E."/>
            <person name="Roberts R.J."/>
        </authorList>
    </citation>
    <scope>NUCLEOTIDE SEQUENCE [LARGE SCALE GENOMIC DNA]</scope>
    <source>
        <strain evidence="4 5">BV-S</strain>
    </source>
</reference>
<evidence type="ECO:0000313" key="4">
    <source>
        <dbReference type="EMBL" id="ALG74289.1"/>
    </source>
</evidence>
<organism evidence="4 5">
    <name type="scientific">Azospirillum thiophilum</name>
    <dbReference type="NCBI Taxonomy" id="528244"/>
    <lineage>
        <taxon>Bacteria</taxon>
        <taxon>Pseudomonadati</taxon>
        <taxon>Pseudomonadota</taxon>
        <taxon>Alphaproteobacteria</taxon>
        <taxon>Rhodospirillales</taxon>
        <taxon>Azospirillaceae</taxon>
        <taxon>Azospirillum</taxon>
    </lineage>
</organism>
<dbReference type="AlphaFoldDB" id="A0AAC9EYC1"/>
<sequence>MLSMAEILTNGEGKPVPRLLILGGTTEATALAKRLAGHPRIDGRVSLAGRTRNPVLPPLPTRIGGFGGVEGLAAYLRDEGIGAAIDATHPFAARISANAAAACTQAGVPLRRLTRPAWVAGPRDRWIGVPDMEAAAAALSDLGDAVFLTIGRQEVAAFEAMPGKRYLIRAVDPPEPMPALPRMSLILDRGPFTVEGELALMRGHGVEVLVSKNSGGRATDAKLEAARELGLPVVMVQRPAGNGVAELPDVEAALEWLEGMG</sequence>
<evidence type="ECO:0000256" key="3">
    <source>
        <dbReference type="ARBA" id="ARBA00023002"/>
    </source>
</evidence>
<dbReference type="KEGG" id="ati:AL072_25350"/>
<comment type="pathway">
    <text evidence="1">Cofactor biosynthesis; adenosylcobalamin biosynthesis.</text>
</comment>
<dbReference type="PANTHER" id="PTHR36925">
    <property type="entry name" value="COBALT-PRECORRIN-6A REDUCTASE"/>
    <property type="match status" value="1"/>
</dbReference>
<keyword evidence="3" id="KW-0560">Oxidoreductase</keyword>
<dbReference type="Proteomes" id="UP000069935">
    <property type="component" value="Chromosome 4"/>
</dbReference>
<evidence type="ECO:0000313" key="5">
    <source>
        <dbReference type="Proteomes" id="UP000069935"/>
    </source>
</evidence>
<dbReference type="NCBIfam" id="NF005968">
    <property type="entry name" value="PRK08057.1-2"/>
    <property type="match status" value="1"/>
</dbReference>
<keyword evidence="5" id="KW-1185">Reference proteome</keyword>
<evidence type="ECO:0000256" key="1">
    <source>
        <dbReference type="ARBA" id="ARBA00004953"/>
    </source>
</evidence>
<dbReference type="GO" id="GO:0016994">
    <property type="term" value="F:precorrin-6A reductase activity"/>
    <property type="evidence" value="ECO:0007669"/>
    <property type="project" value="InterPro"/>
</dbReference>
<protein>
    <submittedName>
        <fullName evidence="4">Cobalt-precorrin-6X reductase</fullName>
    </submittedName>
</protein>
<dbReference type="NCBIfam" id="TIGR00715">
    <property type="entry name" value="precor6x_red"/>
    <property type="match status" value="1"/>
</dbReference>
<proteinExistence type="predicted"/>
<dbReference type="InterPro" id="IPR003723">
    <property type="entry name" value="Precorrin-6x_reduct"/>
</dbReference>